<dbReference type="Proteomes" id="UP000622610">
    <property type="component" value="Unassembled WGS sequence"/>
</dbReference>
<reference evidence="1" key="1">
    <citation type="journal article" date="2014" name="Int. J. Syst. Evol. Microbiol.">
        <title>Complete genome sequence of Corynebacterium casei LMG S-19264T (=DSM 44701T), isolated from a smear-ripened cheese.</title>
        <authorList>
            <consortium name="US DOE Joint Genome Institute (JGI-PGF)"/>
            <person name="Walter F."/>
            <person name="Albersmeier A."/>
            <person name="Kalinowski J."/>
            <person name="Ruckert C."/>
        </authorList>
    </citation>
    <scope>NUCLEOTIDE SEQUENCE</scope>
    <source>
        <strain evidence="1">CCM 8433</strain>
    </source>
</reference>
<proteinExistence type="predicted"/>
<dbReference type="AlphaFoldDB" id="A0A917JGC9"/>
<reference evidence="1" key="2">
    <citation type="submission" date="2020-09" db="EMBL/GenBank/DDBJ databases">
        <authorList>
            <person name="Sun Q."/>
            <person name="Sedlacek I."/>
        </authorList>
    </citation>
    <scope>NUCLEOTIDE SEQUENCE</scope>
    <source>
        <strain evidence="1">CCM 8433</strain>
    </source>
</reference>
<evidence type="ECO:0000313" key="1">
    <source>
        <dbReference type="EMBL" id="GGI65216.1"/>
    </source>
</evidence>
<comment type="caution">
    <text evidence="1">The sequence shown here is derived from an EMBL/GenBank/DDBJ whole genome shotgun (WGS) entry which is preliminary data.</text>
</comment>
<name>A0A917JGC9_9ENTE</name>
<keyword evidence="2" id="KW-1185">Reference proteome</keyword>
<organism evidence="1 2">
    <name type="scientific">Enterococcus alcedinis</name>
    <dbReference type="NCBI Taxonomy" id="1274384"/>
    <lineage>
        <taxon>Bacteria</taxon>
        <taxon>Bacillati</taxon>
        <taxon>Bacillota</taxon>
        <taxon>Bacilli</taxon>
        <taxon>Lactobacillales</taxon>
        <taxon>Enterococcaceae</taxon>
        <taxon>Enterococcus</taxon>
    </lineage>
</organism>
<protein>
    <submittedName>
        <fullName evidence="1">Uncharacterized protein</fullName>
    </submittedName>
</protein>
<accession>A0A917JGC9</accession>
<sequence>MTLFESVERLKEKSILDDTLSTSFYLSIAKIIAVFNDNDSENSHAINDFLLNG</sequence>
<dbReference type="EMBL" id="BMDT01000002">
    <property type="protein sequence ID" value="GGI65216.1"/>
    <property type="molecule type" value="Genomic_DNA"/>
</dbReference>
<gene>
    <name evidence="1" type="ORF">GCM10011482_08700</name>
</gene>
<evidence type="ECO:0000313" key="2">
    <source>
        <dbReference type="Proteomes" id="UP000622610"/>
    </source>
</evidence>